<feature type="region of interest" description="Disordered" evidence="1">
    <location>
        <begin position="104"/>
        <end position="126"/>
    </location>
</feature>
<proteinExistence type="predicted"/>
<evidence type="ECO:0000313" key="2">
    <source>
        <dbReference type="EMBL" id="RKL34616.1"/>
    </source>
</evidence>
<feature type="compositionally biased region" description="Acidic residues" evidence="1">
    <location>
        <begin position="106"/>
        <end position="115"/>
    </location>
</feature>
<organism evidence="2 3">
    <name type="scientific">Gibberella intermedia</name>
    <name type="common">Bulb rot disease fungus</name>
    <name type="synonym">Fusarium proliferatum</name>
    <dbReference type="NCBI Taxonomy" id="948311"/>
    <lineage>
        <taxon>Eukaryota</taxon>
        <taxon>Fungi</taxon>
        <taxon>Dikarya</taxon>
        <taxon>Ascomycota</taxon>
        <taxon>Pezizomycotina</taxon>
        <taxon>Sordariomycetes</taxon>
        <taxon>Hypocreomycetidae</taxon>
        <taxon>Hypocreales</taxon>
        <taxon>Nectriaceae</taxon>
        <taxon>Fusarium</taxon>
        <taxon>Fusarium fujikuroi species complex</taxon>
    </lineage>
</organism>
<dbReference type="EMBL" id="MRDB01000035">
    <property type="protein sequence ID" value="RKL34616.1"/>
    <property type="molecule type" value="Genomic_DNA"/>
</dbReference>
<dbReference type="Proteomes" id="UP000283569">
    <property type="component" value="Unassembled WGS sequence"/>
</dbReference>
<comment type="caution">
    <text evidence="2">The sequence shown here is derived from an EMBL/GenBank/DDBJ whole genome shotgun (WGS) entry which is preliminary data.</text>
</comment>
<accession>A0A420SZ98</accession>
<evidence type="ECO:0008006" key="4">
    <source>
        <dbReference type="Google" id="ProtNLM"/>
    </source>
</evidence>
<feature type="compositionally biased region" description="Basic and acidic residues" evidence="1">
    <location>
        <begin position="116"/>
        <end position="126"/>
    </location>
</feature>
<gene>
    <name evidence="2" type="ORF">BFJ72_g9348</name>
</gene>
<dbReference type="AlphaFoldDB" id="A0A420SZ98"/>
<feature type="region of interest" description="Disordered" evidence="1">
    <location>
        <begin position="202"/>
        <end position="228"/>
    </location>
</feature>
<dbReference type="PANTHER" id="PTHR35391">
    <property type="entry name" value="C2H2-TYPE DOMAIN-CONTAINING PROTEIN-RELATED"/>
    <property type="match status" value="1"/>
</dbReference>
<name>A0A420SZ98_GIBIN</name>
<reference evidence="2 3" key="1">
    <citation type="journal article" date="2018" name="Sci. Rep.">
        <title>Characterisation of pathogen-specific regions and novel effector candidates in Fusarium oxysporum f. sp. cepae.</title>
        <authorList>
            <person name="Armitage A.D."/>
            <person name="Taylor A."/>
            <person name="Sobczyk M.K."/>
            <person name="Baxter L."/>
            <person name="Greenfield B.P."/>
            <person name="Bates H.J."/>
            <person name="Wilson F."/>
            <person name="Jackson A.C."/>
            <person name="Ott S."/>
            <person name="Harrison R.J."/>
            <person name="Clarkson J.P."/>
        </authorList>
    </citation>
    <scope>NUCLEOTIDE SEQUENCE [LARGE SCALE GENOMIC DNA]</scope>
    <source>
        <strain evidence="2 3">Fp_A8</strain>
    </source>
</reference>
<dbReference type="PANTHER" id="PTHR35391:SF5">
    <property type="entry name" value="DUF6590 DOMAIN-CONTAINING PROTEIN"/>
    <property type="match status" value="1"/>
</dbReference>
<evidence type="ECO:0000256" key="1">
    <source>
        <dbReference type="SAM" id="MobiDB-lite"/>
    </source>
</evidence>
<sequence>MSVRIDQLMRDCSGDFEALVEQLEKDAISDFFKSTELKHFKNEQSRLIRWSQKVGAQYPGEKSLEQRLQNAQHVKLQTIRLLSHIQRLIQDAISITTGEKVPWDRIDDDEETTSDDENHSQDRLPETEMKQILAHIKELIDNLSYLGGPIGNAAPGNTTMGIPEDESTPSEPFDIQYVRSKHPMLDQAIAERLGKAISMRRKLFKDRKDNQGREPTTLDSDRMPSSPTLENLTSQLALEDLAYMTEENPEITRETSPGTPCSSVRGIRANRIPDLPQGAIEGNPFRCMGCHEMIQVASEVAWK</sequence>
<evidence type="ECO:0000313" key="3">
    <source>
        <dbReference type="Proteomes" id="UP000283569"/>
    </source>
</evidence>
<protein>
    <recommendedName>
        <fullName evidence="4">Prion-inhibition and propagation HeLo domain-containing protein</fullName>
    </recommendedName>
</protein>
<feature type="compositionally biased region" description="Polar residues" evidence="1">
    <location>
        <begin position="213"/>
        <end position="228"/>
    </location>
</feature>